<proteinExistence type="predicted"/>
<name>A0AAQ3S6A2_VIGMU</name>
<organism evidence="1 2">
    <name type="scientific">Vigna mungo</name>
    <name type="common">Black gram</name>
    <name type="synonym">Phaseolus mungo</name>
    <dbReference type="NCBI Taxonomy" id="3915"/>
    <lineage>
        <taxon>Eukaryota</taxon>
        <taxon>Viridiplantae</taxon>
        <taxon>Streptophyta</taxon>
        <taxon>Embryophyta</taxon>
        <taxon>Tracheophyta</taxon>
        <taxon>Spermatophyta</taxon>
        <taxon>Magnoliopsida</taxon>
        <taxon>eudicotyledons</taxon>
        <taxon>Gunneridae</taxon>
        <taxon>Pentapetalae</taxon>
        <taxon>rosids</taxon>
        <taxon>fabids</taxon>
        <taxon>Fabales</taxon>
        <taxon>Fabaceae</taxon>
        <taxon>Papilionoideae</taxon>
        <taxon>50 kb inversion clade</taxon>
        <taxon>NPAAA clade</taxon>
        <taxon>indigoferoid/millettioid clade</taxon>
        <taxon>Phaseoleae</taxon>
        <taxon>Vigna</taxon>
    </lineage>
</organism>
<dbReference type="EMBL" id="CP144699">
    <property type="protein sequence ID" value="WVZ17973.1"/>
    <property type="molecule type" value="Genomic_DNA"/>
</dbReference>
<gene>
    <name evidence="1" type="ORF">V8G54_005295</name>
</gene>
<keyword evidence="2" id="KW-1185">Reference proteome</keyword>
<dbReference type="Proteomes" id="UP001374535">
    <property type="component" value="Chromosome 2"/>
</dbReference>
<reference evidence="1 2" key="1">
    <citation type="journal article" date="2023" name="Life. Sci Alliance">
        <title>Evolutionary insights into 3D genome organization and epigenetic landscape of Vigna mungo.</title>
        <authorList>
            <person name="Junaid A."/>
            <person name="Singh B."/>
            <person name="Bhatia S."/>
        </authorList>
    </citation>
    <scope>NUCLEOTIDE SEQUENCE [LARGE SCALE GENOMIC DNA]</scope>
    <source>
        <strain evidence="1">Urdbean</strain>
    </source>
</reference>
<evidence type="ECO:0000313" key="1">
    <source>
        <dbReference type="EMBL" id="WVZ17973.1"/>
    </source>
</evidence>
<accession>A0AAQ3S6A2</accession>
<dbReference type="AlphaFoldDB" id="A0AAQ3S6A2"/>
<evidence type="ECO:0000313" key="2">
    <source>
        <dbReference type="Proteomes" id="UP001374535"/>
    </source>
</evidence>
<protein>
    <submittedName>
        <fullName evidence="1">Uncharacterized protein</fullName>
    </submittedName>
</protein>
<sequence>MDKNSGDKKNTNCQHVCYLLHAMNLINGHKMSLLFFHKTYIKIIRGRKKNDREEKEGEGKINYSNPCDLISVVKMRSLSVKHNFSTSFIEPKTCTRDITLGCIPKLTKKDPVINTGTTRNLEKKLLTLNNIQL</sequence>